<feature type="transmembrane region" description="Helical" evidence="6">
    <location>
        <begin position="180"/>
        <end position="199"/>
    </location>
</feature>
<keyword evidence="2 6" id="KW-0812">Transmembrane</keyword>
<comment type="caution">
    <text evidence="8">The sequence shown here is derived from an EMBL/GenBank/DDBJ whole genome shotgun (WGS) entry which is preliminary data.</text>
</comment>
<evidence type="ECO:0000256" key="6">
    <source>
        <dbReference type="SAM" id="Phobius"/>
    </source>
</evidence>
<feature type="transmembrane region" description="Helical" evidence="6">
    <location>
        <begin position="325"/>
        <end position="348"/>
    </location>
</feature>
<feature type="transmembrane region" description="Helical" evidence="6">
    <location>
        <begin position="377"/>
        <end position="395"/>
    </location>
</feature>
<keyword evidence="4 6" id="KW-0472">Membrane</keyword>
<evidence type="ECO:0000256" key="1">
    <source>
        <dbReference type="ARBA" id="ARBA00004141"/>
    </source>
</evidence>
<feature type="transmembrane region" description="Helical" evidence="6">
    <location>
        <begin position="53"/>
        <end position="73"/>
    </location>
</feature>
<evidence type="ECO:0000256" key="3">
    <source>
        <dbReference type="ARBA" id="ARBA00022989"/>
    </source>
</evidence>
<dbReference type="AlphaFoldDB" id="A0A1V3C399"/>
<dbReference type="RefSeq" id="WP_077691631.1">
    <property type="nucleotide sequence ID" value="NZ_JACCHL010000001.1"/>
</dbReference>
<sequence length="500" mass="52065">MVDQKSPAGTRGPGSPGGVPALRERLTRRKPIEKLIAETEGGEGTGLQRHMGFWQLSMIGIGATLGTGIFVVLGEAVPVAGPAVILSFVLAGVTALFSALAYAEMAGMIPASGSAYSYSYATIGEFMAWVCGWCLMLTYGVSVAAVGVGWGEYINELLHLTTGMSLPGAVLAGPMEGGLVNLPAAIVVVLSMFALLAGVRESSRVNAVMVAIKVVILVMFVAIAITAVQDGNFAPFMPMGMAGVSAAGATLFFSYIGFDSVSTASEEARNPQRDLPRAIMFSMILVTAIYCLVAFAAIGALDWTGFVDGETTLAGILTKVTGTTVWAIIFAAGAVLALASVVLVVLYSQTRILYAMSRDGLIPKAFSTLDAKGTPRTNTLITSLLIAVLAAVVPLGPLADATAIGTLFAFALVNVAVLVLRRTRPDLPRAFRVPGSPVTPVLGVLACAYLMFSMSLSVWAAFLVWLAVGMAIYFGYSMRRSALETAPADPVAEPVDGTRS</sequence>
<feature type="transmembrane region" description="Helical" evidence="6">
    <location>
        <begin position="433"/>
        <end position="452"/>
    </location>
</feature>
<dbReference type="OrthoDB" id="9762947at2"/>
<organism evidence="8 9">
    <name type="scientific">Nocardiopsis sinuspersici</name>
    <dbReference type="NCBI Taxonomy" id="501010"/>
    <lineage>
        <taxon>Bacteria</taxon>
        <taxon>Bacillati</taxon>
        <taxon>Actinomycetota</taxon>
        <taxon>Actinomycetes</taxon>
        <taxon>Streptosporangiales</taxon>
        <taxon>Nocardiopsidaceae</taxon>
        <taxon>Nocardiopsis</taxon>
    </lineage>
</organism>
<dbReference type="Proteomes" id="UP000584931">
    <property type="component" value="Unassembled WGS sequence"/>
</dbReference>
<dbReference type="GO" id="GO:0015171">
    <property type="term" value="F:amino acid transmembrane transporter activity"/>
    <property type="evidence" value="ECO:0007669"/>
    <property type="project" value="TreeGrafter"/>
</dbReference>
<dbReference type="Pfam" id="PF13520">
    <property type="entry name" value="AA_permease_2"/>
    <property type="match status" value="1"/>
</dbReference>
<dbReference type="PANTHER" id="PTHR43243:SF24">
    <property type="entry name" value="CATIONIC AMINO ACID TRANSPORT INTEGRAL MEMBRANE PROTEIN ROCE-RELATED"/>
    <property type="match status" value="1"/>
</dbReference>
<evidence type="ECO:0000313" key="9">
    <source>
        <dbReference type="Proteomes" id="UP000189004"/>
    </source>
</evidence>
<keyword evidence="3 6" id="KW-1133">Transmembrane helix</keyword>
<evidence type="ECO:0000313" key="7">
    <source>
        <dbReference type="EMBL" id="NYH51584.1"/>
    </source>
</evidence>
<dbReference type="InterPro" id="IPR002293">
    <property type="entry name" value="AA/rel_permease1"/>
</dbReference>
<feature type="transmembrane region" description="Helical" evidence="6">
    <location>
        <begin position="458"/>
        <end position="476"/>
    </location>
</feature>
<reference evidence="8" key="1">
    <citation type="submission" date="2016-08" db="EMBL/GenBank/DDBJ databases">
        <authorList>
            <person name="Seilhamer J.J."/>
        </authorList>
    </citation>
    <scope>NUCLEOTIDE SEQUENCE [LARGE SCALE GENOMIC DNA]</scope>
    <source>
        <strain evidence="8">UTMC102</strain>
    </source>
</reference>
<evidence type="ECO:0000256" key="5">
    <source>
        <dbReference type="SAM" id="MobiDB-lite"/>
    </source>
</evidence>
<name>A0A1V3C399_9ACTN</name>
<feature type="transmembrane region" description="Helical" evidence="6">
    <location>
        <begin position="279"/>
        <end position="301"/>
    </location>
</feature>
<accession>A0A1V3C399</accession>
<dbReference type="EMBL" id="MCOK01000001">
    <property type="protein sequence ID" value="OOC55205.1"/>
    <property type="molecule type" value="Genomic_DNA"/>
</dbReference>
<dbReference type="GO" id="GO:0016020">
    <property type="term" value="C:membrane"/>
    <property type="evidence" value="ECO:0007669"/>
    <property type="project" value="UniProtKB-SubCell"/>
</dbReference>
<dbReference type="PANTHER" id="PTHR43243">
    <property type="entry name" value="INNER MEMBRANE TRANSPORTER YGJI-RELATED"/>
    <property type="match status" value="1"/>
</dbReference>
<comment type="subcellular location">
    <subcellularLocation>
        <location evidence="1">Membrane</location>
        <topology evidence="1">Multi-pass membrane protein</topology>
    </subcellularLocation>
</comment>
<dbReference type="Proteomes" id="UP000189004">
    <property type="component" value="Unassembled WGS sequence"/>
</dbReference>
<proteinExistence type="predicted"/>
<protein>
    <submittedName>
        <fullName evidence="7">APA family basic amino acid/polyamine antiporter</fullName>
    </submittedName>
    <submittedName>
        <fullName evidence="8">Amino acid permease</fullName>
    </submittedName>
</protein>
<feature type="transmembrane region" description="Helical" evidence="6">
    <location>
        <begin position="126"/>
        <end position="150"/>
    </location>
</feature>
<evidence type="ECO:0000313" key="8">
    <source>
        <dbReference type="EMBL" id="OOC55205.1"/>
    </source>
</evidence>
<reference evidence="9" key="2">
    <citation type="submission" date="2016-08" db="EMBL/GenBank/DDBJ databases">
        <authorList>
            <person name="Tokovenko B."/>
            <person name="Kalinowski J."/>
        </authorList>
    </citation>
    <scope>NUCLEOTIDE SEQUENCE [LARGE SCALE GENOMIC DNA]</scope>
    <source>
        <strain evidence="9">UTMC102</strain>
    </source>
</reference>
<keyword evidence="9" id="KW-1185">Reference proteome</keyword>
<evidence type="ECO:0000256" key="2">
    <source>
        <dbReference type="ARBA" id="ARBA00022692"/>
    </source>
</evidence>
<dbReference type="Gene3D" id="1.20.1740.10">
    <property type="entry name" value="Amino acid/polyamine transporter I"/>
    <property type="match status" value="1"/>
</dbReference>
<feature type="transmembrane region" description="Helical" evidence="6">
    <location>
        <begin position="401"/>
        <end position="421"/>
    </location>
</feature>
<dbReference type="PIRSF" id="PIRSF006060">
    <property type="entry name" value="AA_transporter"/>
    <property type="match status" value="1"/>
</dbReference>
<evidence type="ECO:0000256" key="4">
    <source>
        <dbReference type="ARBA" id="ARBA00023136"/>
    </source>
</evidence>
<feature type="region of interest" description="Disordered" evidence="5">
    <location>
        <begin position="1"/>
        <end position="23"/>
    </location>
</feature>
<gene>
    <name evidence="7" type="ORF">HNR06_001173</name>
    <name evidence="8" type="ORF">NOSIN_16455</name>
</gene>
<evidence type="ECO:0000313" key="10">
    <source>
        <dbReference type="Proteomes" id="UP000584931"/>
    </source>
</evidence>
<accession>A0A7Y9X9P8</accession>
<reference evidence="7 10" key="3">
    <citation type="submission" date="2020-07" db="EMBL/GenBank/DDBJ databases">
        <title>Sequencing the genomes of 1000 actinobacteria strains.</title>
        <authorList>
            <person name="Klenk H.-P."/>
        </authorList>
    </citation>
    <scope>NUCLEOTIDE SEQUENCE [LARGE SCALE GENOMIC DNA]</scope>
    <source>
        <strain evidence="7 10">DSM 45278</strain>
    </source>
</reference>
<feature type="transmembrane region" description="Helical" evidence="6">
    <location>
        <begin position="239"/>
        <end position="258"/>
    </location>
</feature>
<dbReference type="EMBL" id="JACCHL010000001">
    <property type="protein sequence ID" value="NYH51584.1"/>
    <property type="molecule type" value="Genomic_DNA"/>
</dbReference>
<feature type="transmembrane region" description="Helical" evidence="6">
    <location>
        <begin position="206"/>
        <end position="227"/>
    </location>
</feature>
<feature type="transmembrane region" description="Helical" evidence="6">
    <location>
        <begin position="79"/>
        <end position="105"/>
    </location>
</feature>
<dbReference type="STRING" id="501010.NOSIN_16455"/>